<dbReference type="EMBL" id="HACA01008556">
    <property type="protein sequence ID" value="CDW25917.1"/>
    <property type="molecule type" value="Transcribed_RNA"/>
</dbReference>
<protein>
    <submittedName>
        <fullName evidence="1">Uncharacterized protein</fullName>
    </submittedName>
</protein>
<reference evidence="1" key="1">
    <citation type="submission" date="2014-05" db="EMBL/GenBank/DDBJ databases">
        <authorList>
            <person name="Chronopoulou M."/>
        </authorList>
    </citation>
    <scope>NUCLEOTIDE SEQUENCE</scope>
    <source>
        <tissue evidence="1">Whole organism</tissue>
    </source>
</reference>
<organism evidence="1">
    <name type="scientific">Lepeophtheirus salmonis</name>
    <name type="common">Salmon louse</name>
    <name type="synonym">Caligus salmonis</name>
    <dbReference type="NCBI Taxonomy" id="72036"/>
    <lineage>
        <taxon>Eukaryota</taxon>
        <taxon>Metazoa</taxon>
        <taxon>Ecdysozoa</taxon>
        <taxon>Arthropoda</taxon>
        <taxon>Crustacea</taxon>
        <taxon>Multicrustacea</taxon>
        <taxon>Hexanauplia</taxon>
        <taxon>Copepoda</taxon>
        <taxon>Siphonostomatoida</taxon>
        <taxon>Caligidae</taxon>
        <taxon>Lepeophtheirus</taxon>
    </lineage>
</organism>
<sequence>MLAAFVRSPASNCRVIHSRRQNWTGENVVQTTVMPHESREYRTRVHIKFSRSRSSRFTLEAVKL</sequence>
<accession>A0A0K2TJW1</accession>
<evidence type="ECO:0000313" key="1">
    <source>
        <dbReference type="EMBL" id="CDW25917.1"/>
    </source>
</evidence>
<name>A0A0K2TJW1_LEPSM</name>
<proteinExistence type="predicted"/>
<dbReference type="AlphaFoldDB" id="A0A0K2TJW1"/>